<evidence type="ECO:0000256" key="9">
    <source>
        <dbReference type="HAMAP-Rule" id="MF_00459"/>
    </source>
</evidence>
<evidence type="ECO:0000256" key="6">
    <source>
        <dbReference type="ARBA" id="ARBA00022982"/>
    </source>
</evidence>
<dbReference type="InterPro" id="IPR003667">
    <property type="entry name" value="NqrDE/RnfAE"/>
</dbReference>
<dbReference type="AlphaFoldDB" id="A0A0A6RU33"/>
<dbReference type="PANTHER" id="PTHR30335:SF0">
    <property type="entry name" value="ION-TRANSLOCATING OXIDOREDUCTASE COMPLEX SUBUNIT A"/>
    <property type="match status" value="1"/>
</dbReference>
<dbReference type="GO" id="GO:0022900">
    <property type="term" value="P:electron transport chain"/>
    <property type="evidence" value="ECO:0007669"/>
    <property type="project" value="UniProtKB-UniRule"/>
</dbReference>
<sequence>MDNLIWIFISSLLVNNFVFSYFLGLCPFFGVSGKLETAFRLGLASTFVMLITALCTWFLNTYILIHAPYLRLITFIVVVASTVQFVEMVIKKMSPALFRALGIFLPLITTNCAILGFAIFATNRGYGLVEGVIFALGAGGGFTLALVLMAGLREENELSNVPSLMKGTAMSLIIAGILSMAFMGFAGLFSA</sequence>
<keyword evidence="8 9" id="KW-0472">Membrane</keyword>
<feature type="transmembrane region" description="Helical" evidence="9">
    <location>
        <begin position="97"/>
        <end position="120"/>
    </location>
</feature>
<keyword evidence="9" id="KW-1003">Cell membrane</keyword>
<comment type="caution">
    <text evidence="10">The sequence shown here is derived from an EMBL/GenBank/DDBJ whole genome shotgun (WGS) entry which is preliminary data.</text>
</comment>
<feature type="transmembrane region" description="Helical" evidence="9">
    <location>
        <begin position="132"/>
        <end position="152"/>
    </location>
</feature>
<evidence type="ECO:0000256" key="3">
    <source>
        <dbReference type="ARBA" id="ARBA00022519"/>
    </source>
</evidence>
<keyword evidence="4 9" id="KW-0812">Transmembrane</keyword>
<name>A0A0A6RU33_9GAMM</name>
<dbReference type="InterPro" id="IPR011293">
    <property type="entry name" value="Ion_transpt_RnfA/RsxA"/>
</dbReference>
<feature type="transmembrane region" description="Helical" evidence="9">
    <location>
        <begin position="164"/>
        <end position="189"/>
    </location>
</feature>
<evidence type="ECO:0000313" key="11">
    <source>
        <dbReference type="Proteomes" id="UP000030428"/>
    </source>
</evidence>
<feature type="transmembrane region" description="Helical" evidence="9">
    <location>
        <begin position="6"/>
        <end position="29"/>
    </location>
</feature>
<dbReference type="HAMAP" id="MF_00459">
    <property type="entry name" value="RsxA_RnfA"/>
    <property type="match status" value="1"/>
</dbReference>
<keyword evidence="11" id="KW-1185">Reference proteome</keyword>
<keyword evidence="6 9" id="KW-0249">Electron transport</keyword>
<dbReference type="PANTHER" id="PTHR30335">
    <property type="entry name" value="INTEGRAL MEMBRANE PROTEIN OF SOXR-REDUCING COMPLEX"/>
    <property type="match status" value="1"/>
</dbReference>
<comment type="function">
    <text evidence="9">Part of a membrane-bound complex that couples electron transfer with translocation of ions across the membrane.</text>
</comment>
<evidence type="ECO:0000256" key="1">
    <source>
        <dbReference type="ARBA" id="ARBA00004127"/>
    </source>
</evidence>
<evidence type="ECO:0000256" key="4">
    <source>
        <dbReference type="ARBA" id="ARBA00022692"/>
    </source>
</evidence>
<evidence type="ECO:0000313" key="10">
    <source>
        <dbReference type="EMBL" id="KHD10422.1"/>
    </source>
</evidence>
<accession>A0A0A6RU33</accession>
<dbReference type="GO" id="GO:0005886">
    <property type="term" value="C:plasma membrane"/>
    <property type="evidence" value="ECO:0007669"/>
    <property type="project" value="UniProtKB-SubCell"/>
</dbReference>
<feature type="transmembrane region" description="Helical" evidence="9">
    <location>
        <begin position="69"/>
        <end position="90"/>
    </location>
</feature>
<reference evidence="10 11" key="1">
    <citation type="journal article" date="2016" name="Front. Microbiol.">
        <title>Single-Cell (Meta-)Genomics of a Dimorphic Candidatus Thiomargarita nelsonii Reveals Genomic Plasticity.</title>
        <authorList>
            <person name="Flood B.E."/>
            <person name="Fliss P."/>
            <person name="Jones D.S."/>
            <person name="Dick G.J."/>
            <person name="Jain S."/>
            <person name="Kaster A.K."/>
            <person name="Winkel M."/>
            <person name="Mussmann M."/>
            <person name="Bailey J."/>
        </authorList>
    </citation>
    <scope>NUCLEOTIDE SEQUENCE [LARGE SCALE GENOMIC DNA]</scope>
    <source>
        <strain evidence="10">Hydrate Ridge</strain>
    </source>
</reference>
<comment type="subunit">
    <text evidence="9">The complex is composed of six subunits: RnfA, RnfB, RnfC, RnfD, RnfE and RnfG.</text>
</comment>
<dbReference type="InterPro" id="IPR050133">
    <property type="entry name" value="NqrDE/RnfAE_oxidrdctase"/>
</dbReference>
<keyword evidence="5 9" id="KW-1278">Translocase</keyword>
<evidence type="ECO:0000256" key="7">
    <source>
        <dbReference type="ARBA" id="ARBA00022989"/>
    </source>
</evidence>
<dbReference type="EMBL" id="JSZA02000103">
    <property type="protein sequence ID" value="KHD10422.1"/>
    <property type="molecule type" value="Genomic_DNA"/>
</dbReference>
<keyword evidence="2 9" id="KW-0813">Transport</keyword>
<evidence type="ECO:0000256" key="2">
    <source>
        <dbReference type="ARBA" id="ARBA00022448"/>
    </source>
</evidence>
<dbReference type="Pfam" id="PF02508">
    <property type="entry name" value="Rnf-Nqr"/>
    <property type="match status" value="1"/>
</dbReference>
<comment type="similarity">
    <text evidence="9">Belongs to the NqrDE/RnfAE family.</text>
</comment>
<dbReference type="PIRSF" id="PIRSF006102">
    <property type="entry name" value="NQR_DE"/>
    <property type="match status" value="1"/>
</dbReference>
<keyword evidence="3 9" id="KW-0997">Cell inner membrane</keyword>
<protein>
    <recommendedName>
        <fullName evidence="9">Ion-translocating oxidoreductase complex subunit A</fullName>
        <ecNumber evidence="9">7.-.-.-</ecNumber>
    </recommendedName>
    <alternativeName>
        <fullName evidence="9">Rnf electron transport complex subunit A</fullName>
    </alternativeName>
</protein>
<organism evidence="10 11">
    <name type="scientific">Candidatus Thiomargarita nelsonii</name>
    <dbReference type="NCBI Taxonomy" id="1003181"/>
    <lineage>
        <taxon>Bacteria</taxon>
        <taxon>Pseudomonadati</taxon>
        <taxon>Pseudomonadota</taxon>
        <taxon>Gammaproteobacteria</taxon>
        <taxon>Thiotrichales</taxon>
        <taxon>Thiotrichaceae</taxon>
        <taxon>Thiomargarita</taxon>
    </lineage>
</organism>
<dbReference type="Proteomes" id="UP000030428">
    <property type="component" value="Unassembled WGS sequence"/>
</dbReference>
<feature type="transmembrane region" description="Helical" evidence="9">
    <location>
        <begin position="41"/>
        <end position="63"/>
    </location>
</feature>
<gene>
    <name evidence="9" type="primary">rnfA</name>
    <name evidence="10" type="ORF">PN36_22225</name>
</gene>
<evidence type="ECO:0000256" key="5">
    <source>
        <dbReference type="ARBA" id="ARBA00022967"/>
    </source>
</evidence>
<dbReference type="NCBIfam" id="TIGR01943">
    <property type="entry name" value="rnfA"/>
    <property type="match status" value="1"/>
</dbReference>
<dbReference type="GO" id="GO:0012505">
    <property type="term" value="C:endomembrane system"/>
    <property type="evidence" value="ECO:0007669"/>
    <property type="project" value="UniProtKB-SubCell"/>
</dbReference>
<keyword evidence="7 9" id="KW-1133">Transmembrane helix</keyword>
<evidence type="ECO:0000256" key="8">
    <source>
        <dbReference type="ARBA" id="ARBA00023136"/>
    </source>
</evidence>
<comment type="subcellular location">
    <subcellularLocation>
        <location evidence="9">Cell inner membrane</location>
        <topology evidence="9">Multi-pass membrane protein</topology>
    </subcellularLocation>
    <subcellularLocation>
        <location evidence="1">Endomembrane system</location>
        <topology evidence="1">Multi-pass membrane protein</topology>
    </subcellularLocation>
</comment>
<proteinExistence type="inferred from homology"/>
<dbReference type="EC" id="7.-.-.-" evidence="9"/>